<dbReference type="PANTHER" id="PTHR23293:SF9">
    <property type="entry name" value="FAD SYNTHASE"/>
    <property type="match status" value="1"/>
</dbReference>
<keyword evidence="7" id="KW-0808">Transferase</keyword>
<dbReference type="CDD" id="cd23948">
    <property type="entry name" value="FAD_synthase"/>
    <property type="match status" value="1"/>
</dbReference>
<evidence type="ECO:0000313" key="17">
    <source>
        <dbReference type="Proteomes" id="UP000694388"/>
    </source>
</evidence>
<proteinExistence type="inferred from homology"/>
<evidence type="ECO:0000256" key="10">
    <source>
        <dbReference type="ARBA" id="ARBA00022827"/>
    </source>
</evidence>
<evidence type="ECO:0000256" key="1">
    <source>
        <dbReference type="ARBA" id="ARBA00004726"/>
    </source>
</evidence>
<evidence type="ECO:0000256" key="6">
    <source>
        <dbReference type="ARBA" id="ARBA00022643"/>
    </source>
</evidence>
<accession>A0A8C4QK15</accession>
<keyword evidence="9" id="KW-0547">Nucleotide-binding</keyword>
<reference evidence="16" key="1">
    <citation type="submission" date="2025-08" db="UniProtKB">
        <authorList>
            <consortium name="Ensembl"/>
        </authorList>
    </citation>
    <scope>IDENTIFICATION</scope>
</reference>
<keyword evidence="8" id="KW-0548">Nucleotidyltransferase</keyword>
<dbReference type="GeneTree" id="ENSGT00390000007266"/>
<comment type="pathway">
    <text evidence="1">Cofactor biosynthesis; FAD biosynthesis; FAD from FMN: step 1/1.</text>
</comment>
<protein>
    <recommendedName>
        <fullName evidence="4">FAD synthase</fullName>
        <ecNumber evidence="3">2.7.7.2</ecNumber>
    </recommendedName>
    <alternativeName>
        <fullName evidence="12">FAD pyrophosphorylase</fullName>
    </alternativeName>
    <alternativeName>
        <fullName evidence="13">FMN adenylyltransferase</fullName>
    </alternativeName>
</protein>
<dbReference type="InterPro" id="IPR036425">
    <property type="entry name" value="MoaB/Mog-like_dom_sf"/>
</dbReference>
<dbReference type="InterPro" id="IPR001453">
    <property type="entry name" value="MoaB/Mog_dom"/>
</dbReference>
<keyword evidence="17" id="KW-1185">Reference proteome</keyword>
<dbReference type="InterPro" id="IPR014729">
    <property type="entry name" value="Rossmann-like_a/b/a_fold"/>
</dbReference>
<dbReference type="Pfam" id="PF24102">
    <property type="entry name" value="FLAD1_M"/>
    <property type="match status" value="1"/>
</dbReference>
<evidence type="ECO:0000256" key="2">
    <source>
        <dbReference type="ARBA" id="ARBA00007589"/>
    </source>
</evidence>
<evidence type="ECO:0000256" key="11">
    <source>
        <dbReference type="ARBA" id="ARBA00022840"/>
    </source>
</evidence>
<dbReference type="InterPro" id="IPR002500">
    <property type="entry name" value="PAPS_reduct_dom"/>
</dbReference>
<feature type="domain" description="MoaB/Mog" evidence="15">
    <location>
        <begin position="42"/>
        <end position="208"/>
    </location>
</feature>
<name>A0A8C4QK15_EPTBU</name>
<dbReference type="GO" id="GO:0006747">
    <property type="term" value="P:FAD biosynthetic process"/>
    <property type="evidence" value="ECO:0007669"/>
    <property type="project" value="TreeGrafter"/>
</dbReference>
<dbReference type="Pfam" id="PF00994">
    <property type="entry name" value="MoCF_biosynth"/>
    <property type="match status" value="1"/>
</dbReference>
<evidence type="ECO:0000256" key="9">
    <source>
        <dbReference type="ARBA" id="ARBA00022741"/>
    </source>
</evidence>
<evidence type="ECO:0000256" key="14">
    <source>
        <dbReference type="ARBA" id="ARBA00049494"/>
    </source>
</evidence>
<evidence type="ECO:0000259" key="15">
    <source>
        <dbReference type="SMART" id="SM00852"/>
    </source>
</evidence>
<reference evidence="16" key="2">
    <citation type="submission" date="2025-09" db="UniProtKB">
        <authorList>
            <consortium name="Ensembl"/>
        </authorList>
    </citation>
    <scope>IDENTIFICATION</scope>
</reference>
<dbReference type="SUPFAM" id="SSF53218">
    <property type="entry name" value="Molybdenum cofactor biosynthesis proteins"/>
    <property type="match status" value="1"/>
</dbReference>
<dbReference type="Proteomes" id="UP000694388">
    <property type="component" value="Unplaced"/>
</dbReference>
<dbReference type="Gene3D" id="3.40.980.10">
    <property type="entry name" value="MoaB/Mog-like domain"/>
    <property type="match status" value="1"/>
</dbReference>
<dbReference type="SMART" id="SM00852">
    <property type="entry name" value="MoCF_biosynth"/>
    <property type="match status" value="1"/>
</dbReference>
<keyword evidence="11" id="KW-0067">ATP-binding</keyword>
<keyword evidence="6" id="KW-0288">FMN</keyword>
<comment type="similarity">
    <text evidence="2">In the N-terminal section; belongs to the MoaB/Mog family.</text>
</comment>
<dbReference type="Gene3D" id="3.40.50.620">
    <property type="entry name" value="HUPs"/>
    <property type="match status" value="1"/>
</dbReference>
<evidence type="ECO:0000256" key="4">
    <source>
        <dbReference type="ARBA" id="ARBA00015431"/>
    </source>
</evidence>
<evidence type="ECO:0000256" key="7">
    <source>
        <dbReference type="ARBA" id="ARBA00022679"/>
    </source>
</evidence>
<evidence type="ECO:0000256" key="12">
    <source>
        <dbReference type="ARBA" id="ARBA00031145"/>
    </source>
</evidence>
<dbReference type="InterPro" id="IPR056596">
    <property type="entry name" value="FLAD1_M"/>
</dbReference>
<keyword evidence="5" id="KW-0285">Flavoprotein</keyword>
<dbReference type="AlphaFoldDB" id="A0A8C4QK15"/>
<dbReference type="Ensembl" id="ENSEBUT00000016668.1">
    <property type="protein sequence ID" value="ENSEBUP00000016092.1"/>
    <property type="gene ID" value="ENSEBUG00000010115.1"/>
</dbReference>
<evidence type="ECO:0000313" key="16">
    <source>
        <dbReference type="Ensembl" id="ENSEBUP00000016092.1"/>
    </source>
</evidence>
<dbReference type="PANTHER" id="PTHR23293">
    <property type="entry name" value="FAD SYNTHETASE-RELATED FMN ADENYLYLTRANSFERASE"/>
    <property type="match status" value="1"/>
</dbReference>
<evidence type="ECO:0000256" key="3">
    <source>
        <dbReference type="ARBA" id="ARBA00012393"/>
    </source>
</evidence>
<comment type="catalytic activity">
    <reaction evidence="14">
        <text>FMN + ATP + H(+) = FAD + diphosphate</text>
        <dbReference type="Rhea" id="RHEA:17237"/>
        <dbReference type="ChEBI" id="CHEBI:15378"/>
        <dbReference type="ChEBI" id="CHEBI:30616"/>
        <dbReference type="ChEBI" id="CHEBI:33019"/>
        <dbReference type="ChEBI" id="CHEBI:57692"/>
        <dbReference type="ChEBI" id="CHEBI:58210"/>
        <dbReference type="EC" id="2.7.7.2"/>
    </reaction>
</comment>
<evidence type="ECO:0000256" key="5">
    <source>
        <dbReference type="ARBA" id="ARBA00022630"/>
    </source>
</evidence>
<dbReference type="GO" id="GO:0005524">
    <property type="term" value="F:ATP binding"/>
    <property type="evidence" value="ECO:0007669"/>
    <property type="project" value="UniProtKB-KW"/>
</dbReference>
<dbReference type="CDD" id="cd00885">
    <property type="entry name" value="cinA"/>
    <property type="match status" value="1"/>
</dbReference>
<organism evidence="16 17">
    <name type="scientific">Eptatretus burgeri</name>
    <name type="common">Inshore hagfish</name>
    <dbReference type="NCBI Taxonomy" id="7764"/>
    <lineage>
        <taxon>Eukaryota</taxon>
        <taxon>Metazoa</taxon>
        <taxon>Chordata</taxon>
        <taxon>Craniata</taxon>
        <taxon>Vertebrata</taxon>
        <taxon>Cyclostomata</taxon>
        <taxon>Myxini</taxon>
        <taxon>Myxiniformes</taxon>
        <taxon>Myxinidae</taxon>
        <taxon>Eptatretinae</taxon>
        <taxon>Eptatretus</taxon>
    </lineage>
</organism>
<dbReference type="SUPFAM" id="SSF52402">
    <property type="entry name" value="Adenine nucleotide alpha hydrolases-like"/>
    <property type="match status" value="1"/>
</dbReference>
<dbReference type="Pfam" id="PF01507">
    <property type="entry name" value="PAPS_reduct"/>
    <property type="match status" value="2"/>
</dbReference>
<evidence type="ECO:0000256" key="13">
    <source>
        <dbReference type="ARBA" id="ARBA00031871"/>
    </source>
</evidence>
<sequence length="522" mass="58550">MSCLLRTPLLRIPFIYRCALSQTQHTSPKHPSNVIPDPRSVAILVIGDEILKGQTQDSNSYFLCHRLRLYGHLVTRISIVGDCEFAIAAEVKSLSARHSMVLTTGGIGPTHDDVTFAGVARAFGQPLVEHPELLSLCQQFFGPSMPGSPHLKLACVPATATLNYGHDPTTGDRLPFPVVSVGNVFVFPGIPALLERSFEGLEHLFRNGSQTISTELYLVSDEVSVAGVLSEAQAAFTDLVSIGSYPDWQSNYHRVKVTVDGLSKYHVEHAKRWIVERLPSAAFIKLETRPELVAEERVYALAEKDSELGGRVREALNIINATLSQHLLSELSLAFNGGKDCTALLHLLHAALCRKFPTKKKSLLCLYVRQPESFPELEKFIEQTCHRYAVKLRVLEGGLLESLAEFRNSNPTVRAVLMGTRATDPSGRNLQEMAPTDPDWPQFMRINPLLNWSYEDVWAFLRSLHVPYCVLYDRGYTSLGNRRDTERNPALRYKKPEGIWSYRPAYTLQQSDQERTSRKERP</sequence>
<dbReference type="GO" id="GO:0003919">
    <property type="term" value="F:FMN adenylyltransferase activity"/>
    <property type="evidence" value="ECO:0007669"/>
    <property type="project" value="UniProtKB-EC"/>
</dbReference>
<keyword evidence="10" id="KW-0274">FAD</keyword>
<dbReference type="EC" id="2.7.7.2" evidence="3"/>
<evidence type="ECO:0000256" key="8">
    <source>
        <dbReference type="ARBA" id="ARBA00022695"/>
    </source>
</evidence>